<dbReference type="Gene3D" id="3.20.20.100">
    <property type="entry name" value="NADP-dependent oxidoreductase domain"/>
    <property type="match status" value="2"/>
</dbReference>
<evidence type="ECO:0000259" key="1">
    <source>
        <dbReference type="Pfam" id="PF00248"/>
    </source>
</evidence>
<dbReference type="GO" id="GO:0016491">
    <property type="term" value="F:oxidoreductase activity"/>
    <property type="evidence" value="ECO:0007669"/>
    <property type="project" value="InterPro"/>
</dbReference>
<dbReference type="AlphaFoldDB" id="A0A5E4EVT1"/>
<dbReference type="InterPro" id="IPR023210">
    <property type="entry name" value="NADP_OxRdtase_dom"/>
</dbReference>
<reference evidence="3" key="1">
    <citation type="journal article" date="2020" name="Plant J.">
        <title>Transposons played a major role in the diversification between the closely related almond and peach genomes: results from the almond genome sequence.</title>
        <authorList>
            <person name="Alioto T."/>
            <person name="Alexiou K.G."/>
            <person name="Bardil A."/>
            <person name="Barteri F."/>
            <person name="Castanera R."/>
            <person name="Cruz F."/>
            <person name="Dhingra A."/>
            <person name="Duval H."/>
            <person name="Fernandez I Marti A."/>
            <person name="Frias L."/>
            <person name="Galan B."/>
            <person name="Garcia J.L."/>
            <person name="Howad W."/>
            <person name="Gomez-Garrido J."/>
            <person name="Gut M."/>
            <person name="Julca I."/>
            <person name="Morata J."/>
            <person name="Puigdomenech P."/>
            <person name="Ribeca P."/>
            <person name="Rubio Cabetas M.J."/>
            <person name="Vlasova A."/>
            <person name="Wirthensohn M."/>
            <person name="Garcia-Mas J."/>
            <person name="Gabaldon T."/>
            <person name="Casacuberta J.M."/>
            <person name="Arus P."/>
        </authorList>
    </citation>
    <scope>NUCLEOTIDE SEQUENCE [LARGE SCALE GENOMIC DNA]</scope>
    <source>
        <strain evidence="3">cv. Texas</strain>
    </source>
</reference>
<gene>
    <name evidence="2" type="ORF">ALMOND_2B024410</name>
</gene>
<dbReference type="SUPFAM" id="SSF51430">
    <property type="entry name" value="NAD(P)-linked oxidoreductase"/>
    <property type="match status" value="1"/>
</dbReference>
<dbReference type="Pfam" id="PF00248">
    <property type="entry name" value="Aldo_ket_red"/>
    <property type="match status" value="1"/>
</dbReference>
<dbReference type="Proteomes" id="UP000327085">
    <property type="component" value="Chromosome 5"/>
</dbReference>
<evidence type="ECO:0000313" key="2">
    <source>
        <dbReference type="EMBL" id="VVA19586.1"/>
    </source>
</evidence>
<name>A0A5E4EVT1_PRUDU</name>
<organism evidence="2 3">
    <name type="scientific">Prunus dulcis</name>
    <name type="common">Almond</name>
    <name type="synonym">Amygdalus dulcis</name>
    <dbReference type="NCBI Taxonomy" id="3755"/>
    <lineage>
        <taxon>Eukaryota</taxon>
        <taxon>Viridiplantae</taxon>
        <taxon>Streptophyta</taxon>
        <taxon>Embryophyta</taxon>
        <taxon>Tracheophyta</taxon>
        <taxon>Spermatophyta</taxon>
        <taxon>Magnoliopsida</taxon>
        <taxon>eudicotyledons</taxon>
        <taxon>Gunneridae</taxon>
        <taxon>Pentapetalae</taxon>
        <taxon>rosids</taxon>
        <taxon>fabids</taxon>
        <taxon>Rosales</taxon>
        <taxon>Rosaceae</taxon>
        <taxon>Amygdaloideae</taxon>
        <taxon>Amygdaleae</taxon>
        <taxon>Prunus</taxon>
    </lineage>
</organism>
<dbReference type="InParanoid" id="A0A5E4EVT1"/>
<dbReference type="EMBL" id="CABIKO010000037">
    <property type="protein sequence ID" value="VVA19586.1"/>
    <property type="molecule type" value="Genomic_DNA"/>
</dbReference>
<protein>
    <submittedName>
        <fullName evidence="2">PREDICTED: non-functional NADPH-dependent</fullName>
    </submittedName>
</protein>
<dbReference type="Gramene" id="VVA19586">
    <property type="protein sequence ID" value="VVA19586"/>
    <property type="gene ID" value="Prudul26B024410"/>
</dbReference>
<feature type="domain" description="NADP-dependent oxidoreductase" evidence="1">
    <location>
        <begin position="3"/>
        <end position="53"/>
    </location>
</feature>
<accession>A0A5E4EVT1</accession>
<dbReference type="OMA" id="YWELGED"/>
<dbReference type="PANTHER" id="PTHR11732">
    <property type="entry name" value="ALDO/KETO REDUCTASE"/>
    <property type="match status" value="1"/>
</dbReference>
<proteinExistence type="predicted"/>
<sequence>MDAIEVGYHHFDTAAFYQSEQAIGRAVVQALDVIKSRDEIFITSKLWCTDASQSYSPCPQHHTQCVSAFSPLGVYGASSSATNTGIDYYTIIEDPAAAKGKTLPQIHHPARSFNKERMKQNLEIFYWELGEDEMNKINQIPQRRLYAGDFFVYEVGPYKSLHQLWDGDP</sequence>
<dbReference type="InterPro" id="IPR036812">
    <property type="entry name" value="NAD(P)_OxRdtase_dom_sf"/>
</dbReference>
<evidence type="ECO:0000313" key="3">
    <source>
        <dbReference type="Proteomes" id="UP000327085"/>
    </source>
</evidence>
<dbReference type="InterPro" id="IPR020471">
    <property type="entry name" value="AKR"/>
</dbReference>